<comment type="pathway">
    <text evidence="3 12">Glycolipid biosynthesis; lipid IV(A) biosynthesis; lipid IV(A) from (3R)-3-hydroxytetradecanoyl-[acyl-carrier-protein] and UDP-N-acetyl-alpha-D-glucosamine: step 2/6.</text>
</comment>
<dbReference type="GO" id="GO:0103117">
    <property type="term" value="F:UDP-3-O-acyl-N-acetylglucosamine deacetylase activity"/>
    <property type="evidence" value="ECO:0007669"/>
    <property type="project" value="UniProtKB-UniRule"/>
</dbReference>
<comment type="cofactor">
    <cofactor evidence="1 12">
        <name>Zn(2+)</name>
        <dbReference type="ChEBI" id="CHEBI:29105"/>
    </cofactor>
</comment>
<gene>
    <name evidence="12" type="primary">lpxC</name>
    <name evidence="13" type="ORF">SU32_00905</name>
</gene>
<evidence type="ECO:0000256" key="10">
    <source>
        <dbReference type="ARBA" id="ARBA00023098"/>
    </source>
</evidence>
<feature type="binding site" evidence="12">
    <location>
        <position position="247"/>
    </location>
    <ligand>
        <name>Zn(2+)</name>
        <dbReference type="ChEBI" id="CHEBI:29105"/>
    </ligand>
</feature>
<comment type="function">
    <text evidence="2 12">Catalyzes the hydrolysis of UDP-3-O-myristoyl-N-acetylglucosamine to form UDP-3-O-myristoylglucosamine and acetate, the committed step in lipid A biosynthesis.</text>
</comment>
<evidence type="ECO:0000256" key="5">
    <source>
        <dbReference type="ARBA" id="ARBA00022516"/>
    </source>
</evidence>
<dbReference type="UniPathway" id="UPA00359">
    <property type="reaction ID" value="UER00478"/>
</dbReference>
<dbReference type="NCBIfam" id="TIGR00325">
    <property type="entry name" value="lpxC"/>
    <property type="match status" value="1"/>
</dbReference>
<name>A0A0M9GPT8_9HYPH</name>
<dbReference type="Gene3D" id="3.30.230.20">
    <property type="entry name" value="lpxc deacetylase, domain 1"/>
    <property type="match status" value="1"/>
</dbReference>
<dbReference type="Proteomes" id="UP000038011">
    <property type="component" value="Unassembled WGS sequence"/>
</dbReference>
<keyword evidence="7 12" id="KW-0479">Metal-binding</keyword>
<sequence>MGTDLRAYQTSLSEIVNLSGIGVHSGDSVSISMLPADPNTGIIFRRIMPDGTMHDFPAVVSQVGATDLCTMLGDPSKVHVSTIEHMMAAFSAIGLDNVIVEVDSHEVPIMDGSSRIFIDAIDEAGLTHFAAKRRYIRVKKTVRAEIGGSWAEFSPYEGTRFEVVIDFESAAIGRQEFKSEVDGDVFRNELSSARTFGFMKDVERLWASGHALGSSLDNSVVIGDDNAVINREGLRFADEFVRHKTLDAVGDLALAGAQFIGTFRSYRGGHRLNATVLKELLADRTAFEIVETPEPRERAYAREFVAIAAQAYAPWDV</sequence>
<dbReference type="PANTHER" id="PTHR33694:SF1">
    <property type="entry name" value="UDP-3-O-ACYL-N-ACETYLGLUCOSAMINE DEACETYLASE 1, MITOCHONDRIAL-RELATED"/>
    <property type="match status" value="1"/>
</dbReference>
<protein>
    <recommendedName>
        <fullName evidence="4 12">UDP-3-O-acyl-N-acetylglucosamine deacetylase</fullName>
        <shortName evidence="12">UDP-3-O-acyl-GlcNAc deacetylase</shortName>
        <ecNumber evidence="4 12">3.5.1.108</ecNumber>
    </recommendedName>
    <alternativeName>
        <fullName evidence="12">UDP-3-O-[R-3-hydroxymyristoyl]-N-acetylglucosamine deacetylase</fullName>
    </alternativeName>
</protein>
<dbReference type="InterPro" id="IPR011334">
    <property type="entry name" value="UDP-acyl_GlcNac_deAcase_C"/>
</dbReference>
<dbReference type="GO" id="GO:0046872">
    <property type="term" value="F:metal ion binding"/>
    <property type="evidence" value="ECO:0007669"/>
    <property type="project" value="UniProtKB-KW"/>
</dbReference>
<dbReference type="STRING" id="1514904.SU32_00905"/>
<accession>A0A0M9GPT8</accession>
<dbReference type="GO" id="GO:0009245">
    <property type="term" value="P:lipid A biosynthetic process"/>
    <property type="evidence" value="ECO:0007669"/>
    <property type="project" value="UniProtKB-UniRule"/>
</dbReference>
<evidence type="ECO:0000256" key="8">
    <source>
        <dbReference type="ARBA" id="ARBA00022801"/>
    </source>
</evidence>
<evidence type="ECO:0000256" key="7">
    <source>
        <dbReference type="ARBA" id="ARBA00022723"/>
    </source>
</evidence>
<evidence type="ECO:0000313" key="13">
    <source>
        <dbReference type="EMBL" id="KPB02863.1"/>
    </source>
</evidence>
<keyword evidence="13" id="KW-0012">Acyltransferase</keyword>
<dbReference type="Gene3D" id="3.30.1700.10">
    <property type="entry name" value="lpxc deacetylase, domain 2"/>
    <property type="match status" value="1"/>
</dbReference>
<dbReference type="AlphaFoldDB" id="A0A0M9GPT8"/>
<evidence type="ECO:0000256" key="6">
    <source>
        <dbReference type="ARBA" id="ARBA00022556"/>
    </source>
</evidence>
<feature type="binding site" evidence="12">
    <location>
        <position position="85"/>
    </location>
    <ligand>
        <name>Zn(2+)</name>
        <dbReference type="ChEBI" id="CHEBI:29105"/>
    </ligand>
</feature>
<comment type="similarity">
    <text evidence="12">Belongs to the LpxC family.</text>
</comment>
<comment type="catalytic activity">
    <reaction evidence="11 12">
        <text>a UDP-3-O-[(3R)-3-hydroxyacyl]-N-acetyl-alpha-D-glucosamine + H2O = a UDP-3-O-[(3R)-3-hydroxyacyl]-alpha-D-glucosamine + acetate</text>
        <dbReference type="Rhea" id="RHEA:67816"/>
        <dbReference type="ChEBI" id="CHEBI:15377"/>
        <dbReference type="ChEBI" id="CHEBI:30089"/>
        <dbReference type="ChEBI" id="CHEBI:137740"/>
        <dbReference type="ChEBI" id="CHEBI:173225"/>
        <dbReference type="EC" id="3.5.1.108"/>
    </reaction>
</comment>
<dbReference type="PANTHER" id="PTHR33694">
    <property type="entry name" value="UDP-3-O-ACYL-N-ACETYLGLUCOSAMINE DEACETYLASE 1, MITOCHONDRIAL-RELATED"/>
    <property type="match status" value="1"/>
</dbReference>
<evidence type="ECO:0000313" key="14">
    <source>
        <dbReference type="Proteomes" id="UP000038011"/>
    </source>
</evidence>
<dbReference type="InterPro" id="IPR020568">
    <property type="entry name" value="Ribosomal_Su5_D2-typ_SF"/>
</dbReference>
<dbReference type="SUPFAM" id="SSF54211">
    <property type="entry name" value="Ribosomal protein S5 domain 2-like"/>
    <property type="match status" value="2"/>
</dbReference>
<dbReference type="EC" id="3.5.1.108" evidence="4 12"/>
<keyword evidence="9 12" id="KW-0862">Zinc</keyword>
<keyword evidence="10 12" id="KW-0443">Lipid metabolism</keyword>
<dbReference type="Pfam" id="PF03331">
    <property type="entry name" value="LpxC"/>
    <property type="match status" value="1"/>
</dbReference>
<dbReference type="PATRIC" id="fig|1514904.3.peg.186"/>
<dbReference type="HAMAP" id="MF_00388">
    <property type="entry name" value="LpxC"/>
    <property type="match status" value="1"/>
</dbReference>
<comment type="caution">
    <text evidence="13">The sequence shown here is derived from an EMBL/GenBank/DDBJ whole genome shotgun (WGS) entry which is preliminary data.</text>
</comment>
<dbReference type="InterPro" id="IPR004463">
    <property type="entry name" value="UDP-acyl_GlcNac_deAcase"/>
</dbReference>
<evidence type="ECO:0000256" key="1">
    <source>
        <dbReference type="ARBA" id="ARBA00001947"/>
    </source>
</evidence>
<keyword evidence="14" id="KW-1185">Reference proteome</keyword>
<evidence type="ECO:0000256" key="12">
    <source>
        <dbReference type="HAMAP-Rule" id="MF_00388"/>
    </source>
</evidence>
<dbReference type="GO" id="GO:0016020">
    <property type="term" value="C:membrane"/>
    <property type="evidence" value="ECO:0007669"/>
    <property type="project" value="GOC"/>
</dbReference>
<feature type="binding site" evidence="12">
    <location>
        <position position="243"/>
    </location>
    <ligand>
        <name>Zn(2+)</name>
        <dbReference type="ChEBI" id="CHEBI:29105"/>
    </ligand>
</feature>
<evidence type="ECO:0000256" key="3">
    <source>
        <dbReference type="ARBA" id="ARBA00005002"/>
    </source>
</evidence>
<keyword evidence="13" id="KW-0808">Transferase</keyword>
<keyword evidence="5 12" id="KW-0444">Lipid biosynthesis</keyword>
<dbReference type="GO" id="GO:0016746">
    <property type="term" value="F:acyltransferase activity"/>
    <property type="evidence" value="ECO:0007669"/>
    <property type="project" value="UniProtKB-KW"/>
</dbReference>
<feature type="active site" description="Proton donor" evidence="12">
    <location>
        <position position="270"/>
    </location>
</feature>
<evidence type="ECO:0000256" key="11">
    <source>
        <dbReference type="ARBA" id="ARBA00024535"/>
    </source>
</evidence>
<proteinExistence type="inferred from homology"/>
<evidence type="ECO:0000256" key="9">
    <source>
        <dbReference type="ARBA" id="ARBA00022833"/>
    </source>
</evidence>
<reference evidence="13 14" key="1">
    <citation type="submission" date="2015-01" db="EMBL/GenBank/DDBJ databases">
        <title>Ahrensia donghaiensis sp. nov., a novel dimethylsulphoniopropionate-cleavage bacterium isolated from seawater and emended descriptions of the genus Ahrensia and Ahrensia kielensis.</title>
        <authorList>
            <person name="Liu J."/>
        </authorList>
    </citation>
    <scope>NUCLEOTIDE SEQUENCE [LARGE SCALE GENOMIC DNA]</scope>
    <source>
        <strain evidence="13 14">LZD062</strain>
    </source>
</reference>
<dbReference type="InterPro" id="IPR015870">
    <property type="entry name" value="UDP-acyl_N-AcGlcN_deAcase_N"/>
</dbReference>
<keyword evidence="8 12" id="KW-0378">Hydrolase</keyword>
<keyword evidence="6 12" id="KW-0441">Lipid A biosynthesis</keyword>
<evidence type="ECO:0000256" key="4">
    <source>
        <dbReference type="ARBA" id="ARBA00012745"/>
    </source>
</evidence>
<organism evidence="13 14">
    <name type="scientific">Ahrensia marina</name>
    <dbReference type="NCBI Taxonomy" id="1514904"/>
    <lineage>
        <taxon>Bacteria</taxon>
        <taxon>Pseudomonadati</taxon>
        <taxon>Pseudomonadota</taxon>
        <taxon>Alphaproteobacteria</taxon>
        <taxon>Hyphomicrobiales</taxon>
        <taxon>Ahrensiaceae</taxon>
        <taxon>Ahrensia</taxon>
    </lineage>
</organism>
<dbReference type="RefSeq" id="WP_053997428.1">
    <property type="nucleotide sequence ID" value="NZ_JXMU01000001.1"/>
</dbReference>
<dbReference type="OrthoDB" id="9802746at2"/>
<evidence type="ECO:0000256" key="2">
    <source>
        <dbReference type="ARBA" id="ARBA00002923"/>
    </source>
</evidence>
<dbReference type="EMBL" id="JXMU01000001">
    <property type="protein sequence ID" value="KPB02863.1"/>
    <property type="molecule type" value="Genomic_DNA"/>
</dbReference>